<dbReference type="InterPro" id="IPR018449">
    <property type="entry name" value="NIL_domain"/>
</dbReference>
<keyword evidence="2" id="KW-0813">Transport</keyword>
<dbReference type="GO" id="GO:0005524">
    <property type="term" value="F:ATP binding"/>
    <property type="evidence" value="ECO:0007669"/>
    <property type="project" value="UniProtKB-KW"/>
</dbReference>
<dbReference type="InterPro" id="IPR041701">
    <property type="entry name" value="MetN_ABC"/>
</dbReference>
<dbReference type="Pfam" id="PF00005">
    <property type="entry name" value="ABC_tran"/>
    <property type="match status" value="1"/>
</dbReference>
<comment type="caution">
    <text evidence="12">The sequence shown here is derived from an EMBL/GenBank/DDBJ whole genome shotgun (WGS) entry which is preliminary data.</text>
</comment>
<evidence type="ECO:0000256" key="4">
    <source>
        <dbReference type="ARBA" id="ARBA00022741"/>
    </source>
</evidence>
<comment type="similarity">
    <text evidence="1">Belongs to the ABC transporter superfamily.</text>
</comment>
<evidence type="ECO:0000256" key="5">
    <source>
        <dbReference type="ARBA" id="ARBA00022840"/>
    </source>
</evidence>
<evidence type="ECO:0000256" key="6">
    <source>
        <dbReference type="ARBA" id="ARBA00022967"/>
    </source>
</evidence>
<dbReference type="InterPro" id="IPR027417">
    <property type="entry name" value="P-loop_NTPase"/>
</dbReference>
<dbReference type="AlphaFoldDB" id="A0A7C8FSX6"/>
<keyword evidence="7" id="KW-0029">Amino-acid transport</keyword>
<gene>
    <name evidence="12" type="ORF">F8O02_04880</name>
</gene>
<dbReference type="SUPFAM" id="SSF55021">
    <property type="entry name" value="ACT-like"/>
    <property type="match status" value="1"/>
</dbReference>
<organism evidence="12 13">
    <name type="scientific">Pseudoclavibacter caeni</name>
    <dbReference type="NCBI Taxonomy" id="908846"/>
    <lineage>
        <taxon>Bacteria</taxon>
        <taxon>Bacillati</taxon>
        <taxon>Actinomycetota</taxon>
        <taxon>Actinomycetes</taxon>
        <taxon>Micrococcales</taxon>
        <taxon>Microbacteriaceae</taxon>
        <taxon>Pseudoclavibacter</taxon>
    </lineage>
</organism>
<dbReference type="InterPro" id="IPR003593">
    <property type="entry name" value="AAA+_ATPase"/>
</dbReference>
<dbReference type="CDD" id="cd03258">
    <property type="entry name" value="ABC_MetN_methionine_transporter"/>
    <property type="match status" value="1"/>
</dbReference>
<keyword evidence="4" id="KW-0547">Nucleotide-binding</keyword>
<dbReference type="Gene3D" id="3.30.70.260">
    <property type="match status" value="1"/>
</dbReference>
<dbReference type="InterPro" id="IPR050086">
    <property type="entry name" value="MetN_ABC_transporter-like"/>
</dbReference>
<dbReference type="EMBL" id="WBKA01000003">
    <property type="protein sequence ID" value="KAB1632348.1"/>
    <property type="molecule type" value="Genomic_DNA"/>
</dbReference>
<dbReference type="SMART" id="SM00930">
    <property type="entry name" value="NIL"/>
    <property type="match status" value="1"/>
</dbReference>
<comment type="function">
    <text evidence="9">Part of the ABC transporter FtsEX involved in cellular division. Has ATPase activity.</text>
</comment>
<evidence type="ECO:0000256" key="3">
    <source>
        <dbReference type="ARBA" id="ARBA00022475"/>
    </source>
</evidence>
<dbReference type="PANTHER" id="PTHR43166:SF30">
    <property type="entry name" value="METHIONINE IMPORT ATP-BINDING PROTEIN METN"/>
    <property type="match status" value="1"/>
</dbReference>
<evidence type="ECO:0000256" key="7">
    <source>
        <dbReference type="ARBA" id="ARBA00022970"/>
    </source>
</evidence>
<feature type="domain" description="ABC transporter" evidence="11">
    <location>
        <begin position="4"/>
        <end position="246"/>
    </location>
</feature>
<dbReference type="OrthoDB" id="4283894at2"/>
<evidence type="ECO:0000256" key="1">
    <source>
        <dbReference type="ARBA" id="ARBA00005417"/>
    </source>
</evidence>
<dbReference type="InterPro" id="IPR045865">
    <property type="entry name" value="ACT-like_dom_sf"/>
</dbReference>
<dbReference type="InterPro" id="IPR003439">
    <property type="entry name" value="ABC_transporter-like_ATP-bd"/>
</dbReference>
<dbReference type="GO" id="GO:0006865">
    <property type="term" value="P:amino acid transport"/>
    <property type="evidence" value="ECO:0007669"/>
    <property type="project" value="UniProtKB-KW"/>
</dbReference>
<evidence type="ECO:0000256" key="8">
    <source>
        <dbReference type="ARBA" id="ARBA00023136"/>
    </source>
</evidence>
<dbReference type="Pfam" id="PF09383">
    <property type="entry name" value="NIL"/>
    <property type="match status" value="1"/>
</dbReference>
<dbReference type="SMART" id="SM00382">
    <property type="entry name" value="AAA"/>
    <property type="match status" value="1"/>
</dbReference>
<dbReference type="PROSITE" id="PS50893">
    <property type="entry name" value="ABC_TRANSPORTER_2"/>
    <property type="match status" value="1"/>
</dbReference>
<name>A0A7C8FSX6_9MICO</name>
<reference evidence="12 13" key="1">
    <citation type="submission" date="2019-09" db="EMBL/GenBank/DDBJ databases">
        <title>Phylogeny of genus Pseudoclavibacter and closely related genus.</title>
        <authorList>
            <person name="Li Y."/>
        </authorList>
    </citation>
    <scope>NUCLEOTIDE SEQUENCE [LARGE SCALE GENOMIC DNA]</scope>
    <source>
        <strain evidence="12 13">JCM 16921</strain>
    </source>
</reference>
<keyword evidence="13" id="KW-1185">Reference proteome</keyword>
<protein>
    <submittedName>
        <fullName evidence="12">Methionine ABC transporter ATP-binding protein</fullName>
    </submittedName>
</protein>
<dbReference type="Proteomes" id="UP000481339">
    <property type="component" value="Unassembled WGS sequence"/>
</dbReference>
<keyword evidence="8" id="KW-0472">Membrane</keyword>
<comment type="subunit">
    <text evidence="10">Homodimer. Forms a membrane-associated complex with FtsX.</text>
</comment>
<keyword evidence="6" id="KW-1278">Translocase</keyword>
<dbReference type="SUPFAM" id="SSF52540">
    <property type="entry name" value="P-loop containing nucleoside triphosphate hydrolases"/>
    <property type="match status" value="1"/>
</dbReference>
<dbReference type="InterPro" id="IPR017871">
    <property type="entry name" value="ABC_transporter-like_CS"/>
</dbReference>
<evidence type="ECO:0000259" key="11">
    <source>
        <dbReference type="PROSITE" id="PS50893"/>
    </source>
</evidence>
<dbReference type="GO" id="GO:0005886">
    <property type="term" value="C:plasma membrane"/>
    <property type="evidence" value="ECO:0007669"/>
    <property type="project" value="UniProtKB-ARBA"/>
</dbReference>
<dbReference type="PROSITE" id="PS00211">
    <property type="entry name" value="ABC_TRANSPORTER_1"/>
    <property type="match status" value="1"/>
</dbReference>
<sequence>MSIITLEHVSKAYPSPGRGGDPVTAVDDVSVEIAEGTITAVIGYSGAGKSTLVRLINALEPVTSGRVVVRGQELSALPERQLRRARRDIGMIFQQFNLMESKTVFRNVEFPLRLAGIPAERRRERVRELLDFVGLADRADNHPDQLSGGQKQRVGIARALATSPSVLLADEATSALDPETTQDVLELLRRVNDELGVTMVVITHEMDVVRALADQVVVMEHGRVVEQGDVYRVLSDPRQPVTRRFMRTLVRPTPPHAEFAELRRLHPGRLLSVRVRDDHDVQGLVERVAGREGVCAELVYGGVNTVQGRGFGYLLHELTGPADAVTRAVDELTADECIEEVA</sequence>
<evidence type="ECO:0000313" key="12">
    <source>
        <dbReference type="EMBL" id="KAB1632348.1"/>
    </source>
</evidence>
<evidence type="ECO:0000256" key="10">
    <source>
        <dbReference type="ARBA" id="ARBA00063837"/>
    </source>
</evidence>
<dbReference type="GO" id="GO:0016887">
    <property type="term" value="F:ATP hydrolysis activity"/>
    <property type="evidence" value="ECO:0007669"/>
    <property type="project" value="InterPro"/>
</dbReference>
<dbReference type="Gene3D" id="3.40.50.300">
    <property type="entry name" value="P-loop containing nucleotide triphosphate hydrolases"/>
    <property type="match status" value="1"/>
</dbReference>
<evidence type="ECO:0000256" key="2">
    <source>
        <dbReference type="ARBA" id="ARBA00022448"/>
    </source>
</evidence>
<evidence type="ECO:0000256" key="9">
    <source>
        <dbReference type="ARBA" id="ARBA00054718"/>
    </source>
</evidence>
<proteinExistence type="inferred from homology"/>
<dbReference type="PANTHER" id="PTHR43166">
    <property type="entry name" value="AMINO ACID IMPORT ATP-BINDING PROTEIN"/>
    <property type="match status" value="1"/>
</dbReference>
<accession>A0A7C8FSX6</accession>
<keyword evidence="3" id="KW-1003">Cell membrane</keyword>
<dbReference type="FunFam" id="3.40.50.300:FF:000056">
    <property type="entry name" value="Cell division ATP-binding protein FtsE"/>
    <property type="match status" value="1"/>
</dbReference>
<evidence type="ECO:0000313" key="13">
    <source>
        <dbReference type="Proteomes" id="UP000481339"/>
    </source>
</evidence>
<keyword evidence="5 12" id="KW-0067">ATP-binding</keyword>
<dbReference type="RefSeq" id="WP_158036126.1">
    <property type="nucleotide sequence ID" value="NZ_BAAAZV010000017.1"/>
</dbReference>